<dbReference type="CDD" id="cd00268">
    <property type="entry name" value="DEADc"/>
    <property type="match status" value="1"/>
</dbReference>
<dbReference type="InterPro" id="IPR027417">
    <property type="entry name" value="P-loop_NTPase"/>
</dbReference>
<evidence type="ECO:0000256" key="5">
    <source>
        <dbReference type="SAM" id="MobiDB-lite"/>
    </source>
</evidence>
<feature type="compositionally biased region" description="Low complexity" evidence="5">
    <location>
        <begin position="417"/>
        <end position="436"/>
    </location>
</feature>
<dbReference type="InterPro" id="IPR001650">
    <property type="entry name" value="Helicase_C-like"/>
</dbReference>
<accession>A0A7S0ITF9</accession>
<evidence type="ECO:0000256" key="3">
    <source>
        <dbReference type="ARBA" id="ARBA00022806"/>
    </source>
</evidence>
<dbReference type="GO" id="GO:0016787">
    <property type="term" value="F:hydrolase activity"/>
    <property type="evidence" value="ECO:0007669"/>
    <property type="project" value="UniProtKB-KW"/>
</dbReference>
<proteinExistence type="predicted"/>
<dbReference type="AlphaFoldDB" id="A0A7S0ITF9"/>
<evidence type="ECO:0000256" key="2">
    <source>
        <dbReference type="ARBA" id="ARBA00022801"/>
    </source>
</evidence>
<evidence type="ECO:0000259" key="7">
    <source>
        <dbReference type="PROSITE" id="PS51194"/>
    </source>
</evidence>
<dbReference type="InterPro" id="IPR014001">
    <property type="entry name" value="Helicase_ATP-bd"/>
</dbReference>
<protein>
    <recommendedName>
        <fullName evidence="9">ATP-dependent RNA helicase</fullName>
    </recommendedName>
</protein>
<feature type="region of interest" description="Disordered" evidence="5">
    <location>
        <begin position="390"/>
        <end position="461"/>
    </location>
</feature>
<dbReference type="Pfam" id="PF00271">
    <property type="entry name" value="Helicase_C"/>
    <property type="match status" value="1"/>
</dbReference>
<dbReference type="PROSITE" id="PS51194">
    <property type="entry name" value="HELICASE_CTER"/>
    <property type="match status" value="1"/>
</dbReference>
<evidence type="ECO:0008006" key="9">
    <source>
        <dbReference type="Google" id="ProtNLM"/>
    </source>
</evidence>
<dbReference type="SMART" id="SM00487">
    <property type="entry name" value="DEXDc"/>
    <property type="match status" value="1"/>
</dbReference>
<dbReference type="InterPro" id="IPR044742">
    <property type="entry name" value="DEAD/DEAH_RhlB"/>
</dbReference>
<dbReference type="GO" id="GO:0003676">
    <property type="term" value="F:nucleic acid binding"/>
    <property type="evidence" value="ECO:0007669"/>
    <property type="project" value="InterPro"/>
</dbReference>
<keyword evidence="3" id="KW-0347">Helicase</keyword>
<dbReference type="PROSITE" id="PS51192">
    <property type="entry name" value="HELICASE_ATP_BIND_1"/>
    <property type="match status" value="1"/>
</dbReference>
<keyword evidence="2" id="KW-0378">Hydrolase</keyword>
<organism evidence="8">
    <name type="scientific">Calcidiscus leptoporus</name>
    <dbReference type="NCBI Taxonomy" id="127549"/>
    <lineage>
        <taxon>Eukaryota</taxon>
        <taxon>Haptista</taxon>
        <taxon>Haptophyta</taxon>
        <taxon>Prymnesiophyceae</taxon>
        <taxon>Coccolithales</taxon>
        <taxon>Calcidiscaceae</taxon>
        <taxon>Calcidiscus</taxon>
    </lineage>
</organism>
<keyword evidence="4" id="KW-0067">ATP-binding</keyword>
<feature type="domain" description="Helicase ATP-binding" evidence="6">
    <location>
        <begin position="14"/>
        <end position="213"/>
    </location>
</feature>
<evidence type="ECO:0000256" key="4">
    <source>
        <dbReference type="ARBA" id="ARBA00022840"/>
    </source>
</evidence>
<dbReference type="SUPFAM" id="SSF52540">
    <property type="entry name" value="P-loop containing nucleoside triphosphate hydrolases"/>
    <property type="match status" value="1"/>
</dbReference>
<keyword evidence="1" id="KW-0547">Nucleotide-binding</keyword>
<dbReference type="PANTHER" id="PTHR47960">
    <property type="entry name" value="DEAD-BOX ATP-DEPENDENT RNA HELICASE 50"/>
    <property type="match status" value="1"/>
</dbReference>
<dbReference type="Gene3D" id="3.40.50.300">
    <property type="entry name" value="P-loop containing nucleotide triphosphate hydrolases"/>
    <property type="match status" value="2"/>
</dbReference>
<evidence type="ECO:0000313" key="8">
    <source>
        <dbReference type="EMBL" id="CAD8530767.1"/>
    </source>
</evidence>
<dbReference type="CDD" id="cd18787">
    <property type="entry name" value="SF2_C_DEAD"/>
    <property type="match status" value="1"/>
</dbReference>
<dbReference type="EMBL" id="HBER01012072">
    <property type="protein sequence ID" value="CAD8530767.1"/>
    <property type="molecule type" value="Transcribed_RNA"/>
</dbReference>
<sequence length="461" mass="48728">MGVTEPNAMQVQAVPALSGGADLLLGAQTGSGKTLTYLVPIMQRLKADEEAIGARALPRRPRALVLLPTRELALQVQEVGRCIGKRARLSVAVVHGGVPEGPQKRQFEYPVDLLVATPGRLLQLLSKGGVYLGDVRQVVIDEVDTMFEAGFGDELDRILRITTRDLSADPRAAAASKAPGGGLLRVQHVAVGATHPKSALVLYERRLAGAKRLMIEGVHSVPPTLQQRFISCKGPDGKVAELKLLLGDADEKGFPPLGRVVLFCNSQASARFVDHTLAEAGFSTANYHGAVPANTRADNFARFRSGEAAVLVTTDIAARGLDRLLVDHVVQFDFAKNAPDYLHRCGRTARAGKRGTVYSLVTKHDVELVRAIQQATAAGEDVLDAAERAAPRPSLELRPRKGPKAAFPDCNGLPSKVARGAAAVGSGSGRRAAPGGALEGARHLRGSGGGRRGGRRGEGTN</sequence>
<dbReference type="Pfam" id="PF00270">
    <property type="entry name" value="DEAD"/>
    <property type="match status" value="1"/>
</dbReference>
<feature type="compositionally biased region" description="Basic and acidic residues" evidence="5">
    <location>
        <begin position="390"/>
        <end position="399"/>
    </location>
</feature>
<gene>
    <name evidence="8" type="ORF">CLEP1334_LOCUS6019</name>
</gene>
<dbReference type="InterPro" id="IPR011545">
    <property type="entry name" value="DEAD/DEAH_box_helicase_dom"/>
</dbReference>
<dbReference type="GO" id="GO:0004386">
    <property type="term" value="F:helicase activity"/>
    <property type="evidence" value="ECO:0007669"/>
    <property type="project" value="UniProtKB-KW"/>
</dbReference>
<dbReference type="GO" id="GO:0005524">
    <property type="term" value="F:ATP binding"/>
    <property type="evidence" value="ECO:0007669"/>
    <property type="project" value="UniProtKB-KW"/>
</dbReference>
<name>A0A7S0ITF9_9EUKA</name>
<dbReference type="SMART" id="SM00490">
    <property type="entry name" value="HELICc"/>
    <property type="match status" value="1"/>
</dbReference>
<feature type="domain" description="Helicase C-terminal" evidence="7">
    <location>
        <begin position="241"/>
        <end position="398"/>
    </location>
</feature>
<evidence type="ECO:0000259" key="6">
    <source>
        <dbReference type="PROSITE" id="PS51192"/>
    </source>
</evidence>
<evidence type="ECO:0000256" key="1">
    <source>
        <dbReference type="ARBA" id="ARBA00022741"/>
    </source>
</evidence>
<reference evidence="8" key="1">
    <citation type="submission" date="2021-01" db="EMBL/GenBank/DDBJ databases">
        <authorList>
            <person name="Corre E."/>
            <person name="Pelletier E."/>
            <person name="Niang G."/>
            <person name="Scheremetjew M."/>
            <person name="Finn R."/>
            <person name="Kale V."/>
            <person name="Holt S."/>
            <person name="Cochrane G."/>
            <person name="Meng A."/>
            <person name="Brown T."/>
            <person name="Cohen L."/>
        </authorList>
    </citation>
    <scope>NUCLEOTIDE SEQUENCE</scope>
    <source>
        <strain evidence="8">RCC1130</strain>
    </source>
</reference>